<name>A0A542Z7Y3_9MICO</name>
<dbReference type="EMBL" id="VFOQ01000003">
    <property type="protein sequence ID" value="TQL56445.1"/>
    <property type="molecule type" value="Genomic_DNA"/>
</dbReference>
<evidence type="ECO:0000313" key="3">
    <source>
        <dbReference type="Proteomes" id="UP000319514"/>
    </source>
</evidence>
<dbReference type="AlphaFoldDB" id="A0A542Z7Y3"/>
<dbReference type="Proteomes" id="UP000319514">
    <property type="component" value="Unassembled WGS sequence"/>
</dbReference>
<protein>
    <submittedName>
        <fullName evidence="2">Uncharacterized protein</fullName>
    </submittedName>
</protein>
<keyword evidence="1" id="KW-1133">Transmembrane helix</keyword>
<organism evidence="2 3">
    <name type="scientific">Oryzihumus leptocrescens</name>
    <dbReference type="NCBI Taxonomy" id="297536"/>
    <lineage>
        <taxon>Bacteria</taxon>
        <taxon>Bacillati</taxon>
        <taxon>Actinomycetota</taxon>
        <taxon>Actinomycetes</taxon>
        <taxon>Micrococcales</taxon>
        <taxon>Intrasporangiaceae</taxon>
        <taxon>Oryzihumus</taxon>
    </lineage>
</organism>
<sequence>MDKVLIGALMGLLATLAVFILIVFFAAIFTSP</sequence>
<evidence type="ECO:0000313" key="2">
    <source>
        <dbReference type="EMBL" id="TQL56445.1"/>
    </source>
</evidence>
<gene>
    <name evidence="2" type="ORF">FB474_4062</name>
</gene>
<keyword evidence="1" id="KW-0472">Membrane</keyword>
<keyword evidence="1" id="KW-0812">Transmembrane</keyword>
<reference evidence="2 3" key="1">
    <citation type="submission" date="2019-06" db="EMBL/GenBank/DDBJ databases">
        <title>Sequencing the genomes of 1000 actinobacteria strains.</title>
        <authorList>
            <person name="Klenk H.-P."/>
        </authorList>
    </citation>
    <scope>NUCLEOTIDE SEQUENCE [LARGE SCALE GENOMIC DNA]</scope>
    <source>
        <strain evidence="2 3">DSM 18082</strain>
    </source>
</reference>
<comment type="caution">
    <text evidence="2">The sequence shown here is derived from an EMBL/GenBank/DDBJ whole genome shotgun (WGS) entry which is preliminary data.</text>
</comment>
<proteinExistence type="predicted"/>
<feature type="transmembrane region" description="Helical" evidence="1">
    <location>
        <begin position="6"/>
        <end position="29"/>
    </location>
</feature>
<keyword evidence="3" id="KW-1185">Reference proteome</keyword>
<evidence type="ECO:0000256" key="1">
    <source>
        <dbReference type="SAM" id="Phobius"/>
    </source>
</evidence>
<accession>A0A542Z7Y3</accession>